<dbReference type="AlphaFoldDB" id="A0A2T2WS92"/>
<dbReference type="Proteomes" id="UP000242699">
    <property type="component" value="Unassembled WGS sequence"/>
</dbReference>
<evidence type="ECO:0000313" key="2">
    <source>
        <dbReference type="Proteomes" id="UP000242699"/>
    </source>
</evidence>
<dbReference type="EMBL" id="PXYT01000060">
    <property type="protein sequence ID" value="PSR25100.1"/>
    <property type="molecule type" value="Genomic_DNA"/>
</dbReference>
<proteinExistence type="predicted"/>
<gene>
    <name evidence="1" type="ORF">C7B43_17535</name>
</gene>
<comment type="caution">
    <text evidence="1">The sequence shown here is derived from an EMBL/GenBank/DDBJ whole genome shotgun (WGS) entry which is preliminary data.</text>
</comment>
<protein>
    <submittedName>
        <fullName evidence="1">Uncharacterized protein</fullName>
    </submittedName>
</protein>
<sequence length="74" mass="7955">MPGGSLRAKLWPEWDLWDDGGFSGRNAMSETGCGPTVALSVSRGSIRTTLIRGIINVCPAYIVGDVKWLTRSSS</sequence>
<reference evidence="1 2" key="1">
    <citation type="journal article" date="2014" name="BMC Genomics">
        <title>Comparison of environmental and isolate Sulfobacillus genomes reveals diverse carbon, sulfur, nitrogen, and hydrogen metabolisms.</title>
        <authorList>
            <person name="Justice N.B."/>
            <person name="Norman A."/>
            <person name="Brown C.T."/>
            <person name="Singh A."/>
            <person name="Thomas B.C."/>
            <person name="Banfield J.F."/>
        </authorList>
    </citation>
    <scope>NUCLEOTIDE SEQUENCE [LARGE SCALE GENOMIC DNA]</scope>
    <source>
        <strain evidence="1">AMDSBA1</strain>
    </source>
</reference>
<accession>A0A2T2WS92</accession>
<organism evidence="1 2">
    <name type="scientific">Sulfobacillus benefaciens</name>
    <dbReference type="NCBI Taxonomy" id="453960"/>
    <lineage>
        <taxon>Bacteria</taxon>
        <taxon>Bacillati</taxon>
        <taxon>Bacillota</taxon>
        <taxon>Clostridia</taxon>
        <taxon>Eubacteriales</taxon>
        <taxon>Clostridiales Family XVII. Incertae Sedis</taxon>
        <taxon>Sulfobacillus</taxon>
    </lineage>
</organism>
<name>A0A2T2WS92_9FIRM</name>
<evidence type="ECO:0000313" key="1">
    <source>
        <dbReference type="EMBL" id="PSR25100.1"/>
    </source>
</evidence>